<evidence type="ECO:0000313" key="3">
    <source>
        <dbReference type="Proteomes" id="UP001200271"/>
    </source>
</evidence>
<proteinExistence type="predicted"/>
<evidence type="ECO:0000256" key="1">
    <source>
        <dbReference type="SAM" id="Phobius"/>
    </source>
</evidence>
<keyword evidence="1" id="KW-0472">Membrane</keyword>
<feature type="transmembrane region" description="Helical" evidence="1">
    <location>
        <begin position="7"/>
        <end position="27"/>
    </location>
</feature>
<dbReference type="PROSITE" id="PS51257">
    <property type="entry name" value="PROKAR_LIPOPROTEIN"/>
    <property type="match status" value="1"/>
</dbReference>
<organism evidence="2 3">
    <name type="scientific">Staphylococcus aureus</name>
    <dbReference type="NCBI Taxonomy" id="1280"/>
    <lineage>
        <taxon>Bacteria</taxon>
        <taxon>Bacillati</taxon>
        <taxon>Bacillota</taxon>
        <taxon>Bacilli</taxon>
        <taxon>Bacillales</taxon>
        <taxon>Staphylococcaceae</taxon>
        <taxon>Staphylococcus</taxon>
    </lineage>
</organism>
<protein>
    <submittedName>
        <fullName evidence="2">Csa1 family protein</fullName>
    </submittedName>
</protein>
<gene>
    <name evidence="2" type="ORF">LB359_02355</name>
</gene>
<keyword evidence="1" id="KW-1133">Transmembrane helix</keyword>
<keyword evidence="1" id="KW-0812">Transmembrane</keyword>
<sequence>MGYLKRFALYISVMILIFAIAGCGKGNETKEDSKE</sequence>
<reference evidence="2" key="1">
    <citation type="journal article" date="2021" name="Front Med (Lausanne)">
        <title>The Prevalence and Determinants of Fusidic Acid Resistance Among Methicillin-Resistant Staphylococcus aureus Clinical Isolates in China.</title>
        <authorList>
            <person name="Zhao H."/>
            <person name="Wang X."/>
            <person name="Wang B."/>
            <person name="Xu Y."/>
            <person name="Rao L."/>
            <person name="Wan B."/>
            <person name="Guo Y."/>
            <person name="Wu X."/>
            <person name="Yu J."/>
            <person name="Chen L."/>
            <person name="Li M."/>
            <person name="Yu F."/>
        </authorList>
    </citation>
    <scope>NUCLEOTIDE SEQUENCE</scope>
    <source>
        <strain evidence="2">NC-4</strain>
    </source>
</reference>
<evidence type="ECO:0000313" key="2">
    <source>
        <dbReference type="EMBL" id="MCE3361204.1"/>
    </source>
</evidence>
<comment type="caution">
    <text evidence="2">The sequence shown here is derived from an EMBL/GenBank/DDBJ whole genome shotgun (WGS) entry which is preliminary data.</text>
</comment>
<accession>A0AAW4Y516</accession>
<name>A0AAW4Y516_STAAU</name>
<dbReference type="AlphaFoldDB" id="A0AAW4Y516"/>
<dbReference type="Proteomes" id="UP001200271">
    <property type="component" value="Unassembled WGS sequence"/>
</dbReference>
<reference evidence="2" key="2">
    <citation type="submission" date="2023-08" db="EMBL/GenBank/DDBJ databases">
        <authorList>
            <person name="Zhao H."/>
            <person name="Wang X."/>
        </authorList>
    </citation>
    <scope>NUCLEOTIDE SEQUENCE</scope>
    <source>
        <strain evidence="2">NC-4</strain>
    </source>
</reference>
<feature type="non-terminal residue" evidence="2">
    <location>
        <position position="35"/>
    </location>
</feature>
<dbReference type="EMBL" id="JAIUEN010000012">
    <property type="protein sequence ID" value="MCE3361204.1"/>
    <property type="molecule type" value="Genomic_DNA"/>
</dbReference>